<comment type="caution">
    <text evidence="1">The sequence shown here is derived from an EMBL/GenBank/DDBJ whole genome shotgun (WGS) entry which is preliminary data.</text>
</comment>
<name>A0A9P6D5J2_9AGAR</name>
<accession>A0A9P6D5J2</accession>
<keyword evidence="2" id="KW-1185">Reference proteome</keyword>
<organism evidence="1 2">
    <name type="scientific">Pholiota conissans</name>
    <dbReference type="NCBI Taxonomy" id="109636"/>
    <lineage>
        <taxon>Eukaryota</taxon>
        <taxon>Fungi</taxon>
        <taxon>Dikarya</taxon>
        <taxon>Basidiomycota</taxon>
        <taxon>Agaricomycotina</taxon>
        <taxon>Agaricomycetes</taxon>
        <taxon>Agaricomycetidae</taxon>
        <taxon>Agaricales</taxon>
        <taxon>Agaricineae</taxon>
        <taxon>Strophariaceae</taxon>
        <taxon>Pholiota</taxon>
    </lineage>
</organism>
<protein>
    <submittedName>
        <fullName evidence="1">Uncharacterized protein</fullName>
    </submittedName>
</protein>
<dbReference type="OrthoDB" id="2987979at2759"/>
<reference evidence="1" key="1">
    <citation type="submission" date="2020-11" db="EMBL/GenBank/DDBJ databases">
        <authorList>
            <consortium name="DOE Joint Genome Institute"/>
            <person name="Ahrendt S."/>
            <person name="Riley R."/>
            <person name="Andreopoulos W."/>
            <person name="Labutti K."/>
            <person name="Pangilinan J."/>
            <person name="Ruiz-Duenas F.J."/>
            <person name="Barrasa J.M."/>
            <person name="Sanchez-Garcia M."/>
            <person name="Camarero S."/>
            <person name="Miyauchi S."/>
            <person name="Serrano A."/>
            <person name="Linde D."/>
            <person name="Babiker R."/>
            <person name="Drula E."/>
            <person name="Ayuso-Fernandez I."/>
            <person name="Pacheco R."/>
            <person name="Padilla G."/>
            <person name="Ferreira P."/>
            <person name="Barriuso J."/>
            <person name="Kellner H."/>
            <person name="Castanera R."/>
            <person name="Alfaro M."/>
            <person name="Ramirez L."/>
            <person name="Pisabarro A.G."/>
            <person name="Kuo A."/>
            <person name="Tritt A."/>
            <person name="Lipzen A."/>
            <person name="He G."/>
            <person name="Yan M."/>
            <person name="Ng V."/>
            <person name="Cullen D."/>
            <person name="Martin F."/>
            <person name="Rosso M.-N."/>
            <person name="Henrissat B."/>
            <person name="Hibbett D."/>
            <person name="Martinez A.T."/>
            <person name="Grigoriev I.V."/>
        </authorList>
    </citation>
    <scope>NUCLEOTIDE SEQUENCE</scope>
    <source>
        <strain evidence="1">CIRM-BRFM 674</strain>
    </source>
</reference>
<dbReference type="AlphaFoldDB" id="A0A9P6D5J2"/>
<sequence>MFSGTLSLLDMFGSSSFALGSSITSSKVRGSVLQNERFGNNPEYRLHLDLFRVYFDPRWTNLKYQALSLRKVLLLESSCKFRPQKLIKLLVQAVGGMKNVTQFNFEWRDLPVNKLTSLFLTSARSAFDSSLRKLILRAQIPYFKEVLAITNFDNITKLEVQFDYQPQFQTQVM</sequence>
<dbReference type="EMBL" id="MU155151">
    <property type="protein sequence ID" value="KAF9483713.1"/>
    <property type="molecule type" value="Genomic_DNA"/>
</dbReference>
<evidence type="ECO:0000313" key="1">
    <source>
        <dbReference type="EMBL" id="KAF9483713.1"/>
    </source>
</evidence>
<dbReference type="Proteomes" id="UP000807469">
    <property type="component" value="Unassembled WGS sequence"/>
</dbReference>
<proteinExistence type="predicted"/>
<gene>
    <name evidence="1" type="ORF">BDN70DRAFT_279938</name>
</gene>
<evidence type="ECO:0000313" key="2">
    <source>
        <dbReference type="Proteomes" id="UP000807469"/>
    </source>
</evidence>